<name>A0AA37T8J3_9GAMM</name>
<dbReference type="CDD" id="cd00056">
    <property type="entry name" value="ENDO3c"/>
    <property type="match status" value="1"/>
</dbReference>
<comment type="function">
    <text evidence="2">Adenine glycosylase active on G-A mispairs. MutY also corrects error-prone DNA synthesis past GO lesions which are due to the oxidatively damaged form of guanine: 7,8-dihydro-8-oxoguanine (8-oxo-dGTP).</text>
</comment>
<dbReference type="Gene3D" id="1.10.1670.10">
    <property type="entry name" value="Helix-hairpin-Helix base-excision DNA repair enzymes (C-terminal)"/>
    <property type="match status" value="1"/>
</dbReference>
<evidence type="ECO:0000256" key="3">
    <source>
        <dbReference type="ARBA" id="ARBA00008343"/>
    </source>
</evidence>
<dbReference type="PANTHER" id="PTHR42944">
    <property type="entry name" value="ADENINE DNA GLYCOSYLASE"/>
    <property type="match status" value="1"/>
</dbReference>
<keyword evidence="12" id="KW-0234">DNA repair</keyword>
<dbReference type="InterPro" id="IPR029119">
    <property type="entry name" value="MutY_C"/>
</dbReference>
<keyword evidence="8 14" id="KW-0227">DNA damage</keyword>
<dbReference type="SMART" id="SM00478">
    <property type="entry name" value="ENDO3c"/>
    <property type="match status" value="1"/>
</dbReference>
<dbReference type="GO" id="GO:0000701">
    <property type="term" value="F:purine-specific mismatch base pair DNA N-glycosylase activity"/>
    <property type="evidence" value="ECO:0007669"/>
    <property type="project" value="UniProtKB-EC"/>
</dbReference>
<dbReference type="InterPro" id="IPR004035">
    <property type="entry name" value="Endouclease-III_FeS-bd_BS"/>
</dbReference>
<comment type="catalytic activity">
    <reaction evidence="1 14">
        <text>Hydrolyzes free adenine bases from 7,8-dihydro-8-oxoguanine:adenine mismatched double-stranded DNA, leaving an apurinic site.</text>
        <dbReference type="EC" id="3.2.2.31"/>
    </reaction>
</comment>
<evidence type="ECO:0000256" key="11">
    <source>
        <dbReference type="ARBA" id="ARBA00023014"/>
    </source>
</evidence>
<evidence type="ECO:0000256" key="12">
    <source>
        <dbReference type="ARBA" id="ARBA00023204"/>
    </source>
</evidence>
<dbReference type="GO" id="GO:0032357">
    <property type="term" value="F:oxidized purine DNA binding"/>
    <property type="evidence" value="ECO:0007669"/>
    <property type="project" value="TreeGrafter"/>
</dbReference>
<dbReference type="EC" id="3.2.2.31" evidence="4 14"/>
<dbReference type="NCBIfam" id="NF008132">
    <property type="entry name" value="PRK10880.1"/>
    <property type="match status" value="1"/>
</dbReference>
<dbReference type="RefSeq" id="WP_232593351.1">
    <property type="nucleotide sequence ID" value="NZ_BSPD01000029.1"/>
</dbReference>
<dbReference type="Pfam" id="PF10576">
    <property type="entry name" value="EndIII_4Fe-2S"/>
    <property type="match status" value="1"/>
</dbReference>
<dbReference type="InterPro" id="IPR011257">
    <property type="entry name" value="DNA_glycosylase"/>
</dbReference>
<gene>
    <name evidence="16" type="primary">mutY</name>
    <name evidence="16" type="ORF">GCM10007877_10290</name>
</gene>
<dbReference type="InterPro" id="IPR003651">
    <property type="entry name" value="Endonuclease3_FeS-loop_motif"/>
</dbReference>
<reference evidence="16 17" key="1">
    <citation type="journal article" date="2014" name="Int. J. Syst. Evol. Microbiol.">
        <title>Complete genome sequence of Corynebacterium casei LMG S-19264T (=DSM 44701T), isolated from a smear-ripened cheese.</title>
        <authorList>
            <consortium name="US DOE Joint Genome Institute (JGI-PGF)"/>
            <person name="Walter F."/>
            <person name="Albersmeier A."/>
            <person name="Kalinowski J."/>
            <person name="Ruckert C."/>
        </authorList>
    </citation>
    <scope>NUCLEOTIDE SEQUENCE [LARGE SCALE GENOMIC DNA]</scope>
    <source>
        <strain evidence="16 17">NBRC 110095</strain>
    </source>
</reference>
<evidence type="ECO:0000313" key="17">
    <source>
        <dbReference type="Proteomes" id="UP001156870"/>
    </source>
</evidence>
<dbReference type="PROSITE" id="PS00764">
    <property type="entry name" value="ENDONUCLEASE_III_1"/>
    <property type="match status" value="1"/>
</dbReference>
<keyword evidence="13 14" id="KW-0326">Glycosidase</keyword>
<keyword evidence="17" id="KW-1185">Reference proteome</keyword>
<dbReference type="NCBIfam" id="TIGR01084">
    <property type="entry name" value="mutY"/>
    <property type="match status" value="1"/>
</dbReference>
<keyword evidence="7" id="KW-0479">Metal-binding</keyword>
<dbReference type="InterPro" id="IPR044298">
    <property type="entry name" value="MIG/MutY"/>
</dbReference>
<keyword evidence="6" id="KW-0004">4Fe-4S</keyword>
<dbReference type="EMBL" id="BSPD01000029">
    <property type="protein sequence ID" value="GLS25315.1"/>
    <property type="molecule type" value="Genomic_DNA"/>
</dbReference>
<keyword evidence="10 14" id="KW-0408">Iron</keyword>
<evidence type="ECO:0000313" key="16">
    <source>
        <dbReference type="EMBL" id="GLS25315.1"/>
    </source>
</evidence>
<dbReference type="GO" id="GO:0034039">
    <property type="term" value="F:8-oxo-7,8-dihydroguanine DNA N-glycosylase activity"/>
    <property type="evidence" value="ECO:0007669"/>
    <property type="project" value="TreeGrafter"/>
</dbReference>
<dbReference type="Proteomes" id="UP001156870">
    <property type="component" value="Unassembled WGS sequence"/>
</dbReference>
<dbReference type="CDD" id="cd03431">
    <property type="entry name" value="NUDIX_DNA_Glycosylase_C-MutY"/>
    <property type="match status" value="1"/>
</dbReference>
<dbReference type="SUPFAM" id="SSF55811">
    <property type="entry name" value="Nudix"/>
    <property type="match status" value="1"/>
</dbReference>
<comment type="similarity">
    <text evidence="3 14">Belongs to the Nth/MutY family.</text>
</comment>
<evidence type="ECO:0000259" key="15">
    <source>
        <dbReference type="SMART" id="SM00478"/>
    </source>
</evidence>
<evidence type="ECO:0000256" key="4">
    <source>
        <dbReference type="ARBA" id="ARBA00012045"/>
    </source>
</evidence>
<dbReference type="Pfam" id="PF14815">
    <property type="entry name" value="NUDIX_4"/>
    <property type="match status" value="1"/>
</dbReference>
<accession>A0AA37T8J3</accession>
<dbReference type="GO" id="GO:0046872">
    <property type="term" value="F:metal ion binding"/>
    <property type="evidence" value="ECO:0007669"/>
    <property type="project" value="UniProtKB-UniRule"/>
</dbReference>
<dbReference type="InterPro" id="IPR015797">
    <property type="entry name" value="NUDIX_hydrolase-like_dom_sf"/>
</dbReference>
<evidence type="ECO:0000256" key="6">
    <source>
        <dbReference type="ARBA" id="ARBA00022485"/>
    </source>
</evidence>
<dbReference type="GO" id="GO:0035485">
    <property type="term" value="F:adenine/guanine mispair binding"/>
    <property type="evidence" value="ECO:0007669"/>
    <property type="project" value="TreeGrafter"/>
</dbReference>
<dbReference type="GO" id="GO:0006284">
    <property type="term" value="P:base-excision repair"/>
    <property type="evidence" value="ECO:0007669"/>
    <property type="project" value="UniProtKB-UniRule"/>
</dbReference>
<evidence type="ECO:0000256" key="8">
    <source>
        <dbReference type="ARBA" id="ARBA00022763"/>
    </source>
</evidence>
<evidence type="ECO:0000256" key="13">
    <source>
        <dbReference type="ARBA" id="ARBA00023295"/>
    </source>
</evidence>
<evidence type="ECO:0000256" key="5">
    <source>
        <dbReference type="ARBA" id="ARBA00022023"/>
    </source>
</evidence>
<evidence type="ECO:0000256" key="10">
    <source>
        <dbReference type="ARBA" id="ARBA00023004"/>
    </source>
</evidence>
<feature type="domain" description="HhH-GPD" evidence="15">
    <location>
        <begin position="39"/>
        <end position="190"/>
    </location>
</feature>
<evidence type="ECO:0000256" key="7">
    <source>
        <dbReference type="ARBA" id="ARBA00022723"/>
    </source>
</evidence>
<dbReference type="PANTHER" id="PTHR42944:SF1">
    <property type="entry name" value="ADENINE DNA GLYCOSYLASE"/>
    <property type="match status" value="1"/>
</dbReference>
<keyword evidence="9" id="KW-0378">Hydrolase</keyword>
<evidence type="ECO:0000256" key="2">
    <source>
        <dbReference type="ARBA" id="ARBA00002933"/>
    </source>
</evidence>
<organism evidence="16 17">
    <name type="scientific">Marinibactrum halimedae</name>
    <dbReference type="NCBI Taxonomy" id="1444977"/>
    <lineage>
        <taxon>Bacteria</taxon>
        <taxon>Pseudomonadati</taxon>
        <taxon>Pseudomonadota</taxon>
        <taxon>Gammaproteobacteria</taxon>
        <taxon>Cellvibrionales</taxon>
        <taxon>Cellvibrionaceae</taxon>
        <taxon>Marinibactrum</taxon>
    </lineage>
</organism>
<protein>
    <recommendedName>
        <fullName evidence="5 14">Adenine DNA glycosylase</fullName>
        <ecNumber evidence="4 14">3.2.2.31</ecNumber>
    </recommendedName>
</protein>
<dbReference type="InterPro" id="IPR004036">
    <property type="entry name" value="Endonuclease-III-like_CS2"/>
</dbReference>
<proteinExistence type="inferred from homology"/>
<evidence type="ECO:0000256" key="9">
    <source>
        <dbReference type="ARBA" id="ARBA00022801"/>
    </source>
</evidence>
<dbReference type="PROSITE" id="PS01155">
    <property type="entry name" value="ENDONUCLEASE_III_2"/>
    <property type="match status" value="1"/>
</dbReference>
<dbReference type="InterPro" id="IPR003265">
    <property type="entry name" value="HhH-GPD_domain"/>
</dbReference>
<dbReference type="GO" id="GO:0006298">
    <property type="term" value="P:mismatch repair"/>
    <property type="evidence" value="ECO:0007669"/>
    <property type="project" value="TreeGrafter"/>
</dbReference>
<dbReference type="Gene3D" id="3.90.79.10">
    <property type="entry name" value="Nucleoside Triphosphate Pyrophosphohydrolase"/>
    <property type="match status" value="1"/>
</dbReference>
<dbReference type="Pfam" id="PF00633">
    <property type="entry name" value="HHH"/>
    <property type="match status" value="1"/>
</dbReference>
<comment type="cofactor">
    <cofactor evidence="14">
        <name>[4Fe-4S] cluster</name>
        <dbReference type="ChEBI" id="CHEBI:49883"/>
    </cofactor>
    <text evidence="14">Binds 1 [4Fe-4S] cluster.</text>
</comment>
<comment type="caution">
    <text evidence="16">The sequence shown here is derived from an EMBL/GenBank/DDBJ whole genome shotgun (WGS) entry which is preliminary data.</text>
</comment>
<dbReference type="SUPFAM" id="SSF48150">
    <property type="entry name" value="DNA-glycosylase"/>
    <property type="match status" value="1"/>
</dbReference>
<evidence type="ECO:0000256" key="1">
    <source>
        <dbReference type="ARBA" id="ARBA00000843"/>
    </source>
</evidence>
<dbReference type="Gene3D" id="1.10.340.30">
    <property type="entry name" value="Hypothetical protein, domain 2"/>
    <property type="match status" value="1"/>
</dbReference>
<keyword evidence="11" id="KW-0411">Iron-sulfur</keyword>
<dbReference type="InterPro" id="IPR000445">
    <property type="entry name" value="HhH_motif"/>
</dbReference>
<sequence>MSATPFARAVLRWFDQHGRKHLPWQQNITPYRVWVSEIMLQQTQVTTVIPYFERFMERFPDVHHLAKAPVDDVLHLWTGLGYYARARNLHRCAQTVVEKHKGEFPNSVEGLSDLPGIGRSTAGAIASISMGLWAPILDGNVKRVLARHYAIDGWPGKKTVEEQLWQRATENTPKQRTHDYTQAMMDMGALLCTRSKPKCDECPVAKSCDALALGRQTDFPGKKPKVEKPVKPILMLMLQNSYGEILLYQRPSSGIWGGLWSFPEEPLEDEPHIAAETAAQDFAEHLNVKQWQTHLWDTFRHTFSHYHLDITPVHITLQNTPTSLEDNQWQWVNPLTTIEIGLAAPVKKLLQQLGKQSPLQANLL</sequence>
<evidence type="ECO:0000256" key="14">
    <source>
        <dbReference type="RuleBase" id="RU365096"/>
    </source>
</evidence>
<dbReference type="InterPro" id="IPR023170">
    <property type="entry name" value="HhH_base_excis_C"/>
</dbReference>
<dbReference type="AlphaFoldDB" id="A0AA37T8J3"/>
<dbReference type="Pfam" id="PF00730">
    <property type="entry name" value="HhH-GPD"/>
    <property type="match status" value="1"/>
</dbReference>
<dbReference type="InterPro" id="IPR005760">
    <property type="entry name" value="A/G_AdeGlyc_MutY"/>
</dbReference>
<dbReference type="GO" id="GO:0051539">
    <property type="term" value="F:4 iron, 4 sulfur cluster binding"/>
    <property type="evidence" value="ECO:0007669"/>
    <property type="project" value="UniProtKB-UniRule"/>
</dbReference>
<dbReference type="FunFam" id="1.10.340.30:FF:000002">
    <property type="entry name" value="Adenine DNA glycosylase"/>
    <property type="match status" value="1"/>
</dbReference>